<evidence type="ECO:0000256" key="6">
    <source>
        <dbReference type="ARBA" id="ARBA00022806"/>
    </source>
</evidence>
<keyword evidence="6" id="KW-0347">Helicase</keyword>
<dbReference type="AlphaFoldDB" id="A0A9N8YPG0"/>
<dbReference type="InterPro" id="IPR000330">
    <property type="entry name" value="SNF2_N"/>
</dbReference>
<keyword evidence="3" id="KW-0547">Nucleotide-binding</keyword>
<dbReference type="CDD" id="cd16449">
    <property type="entry name" value="RING-HC"/>
    <property type="match status" value="1"/>
</dbReference>
<dbReference type="InterPro" id="IPR018957">
    <property type="entry name" value="Znf_C3HC4_RING-type"/>
</dbReference>
<dbReference type="GO" id="GO:0000724">
    <property type="term" value="P:double-strand break repair via homologous recombination"/>
    <property type="evidence" value="ECO:0007669"/>
    <property type="project" value="TreeGrafter"/>
</dbReference>
<dbReference type="GO" id="GO:0008270">
    <property type="term" value="F:zinc ion binding"/>
    <property type="evidence" value="ECO:0007669"/>
    <property type="project" value="UniProtKB-KW"/>
</dbReference>
<keyword evidence="4 9" id="KW-0863">Zinc-finger</keyword>
<dbReference type="SUPFAM" id="SSF52540">
    <property type="entry name" value="P-loop containing nucleoside triphosphate hydrolases"/>
    <property type="match status" value="2"/>
</dbReference>
<accession>A0A9N8YPG0</accession>
<dbReference type="Proteomes" id="UP000789831">
    <property type="component" value="Unassembled WGS sequence"/>
</dbReference>
<dbReference type="EMBL" id="CAJVPL010000040">
    <property type="protein sequence ID" value="CAG8437364.1"/>
    <property type="molecule type" value="Genomic_DNA"/>
</dbReference>
<dbReference type="GO" id="GO:0005634">
    <property type="term" value="C:nucleus"/>
    <property type="evidence" value="ECO:0007669"/>
    <property type="project" value="TreeGrafter"/>
</dbReference>
<dbReference type="CDD" id="cd18008">
    <property type="entry name" value="DEXDc_SHPRH-like"/>
    <property type="match status" value="1"/>
</dbReference>
<dbReference type="InterPro" id="IPR027417">
    <property type="entry name" value="P-loop_NTPase"/>
</dbReference>
<evidence type="ECO:0000313" key="13">
    <source>
        <dbReference type="EMBL" id="CAG8437364.1"/>
    </source>
</evidence>
<dbReference type="InterPro" id="IPR049730">
    <property type="entry name" value="SNF2/RAD54-like_C"/>
</dbReference>
<evidence type="ECO:0000256" key="2">
    <source>
        <dbReference type="ARBA" id="ARBA00022723"/>
    </source>
</evidence>
<dbReference type="GO" id="GO:0016787">
    <property type="term" value="F:hydrolase activity"/>
    <property type="evidence" value="ECO:0007669"/>
    <property type="project" value="UniProtKB-KW"/>
</dbReference>
<dbReference type="PROSITE" id="PS51192">
    <property type="entry name" value="HELICASE_ATP_BIND_1"/>
    <property type="match status" value="1"/>
</dbReference>
<dbReference type="PROSITE" id="PS51194">
    <property type="entry name" value="HELICASE_CTER"/>
    <property type="match status" value="1"/>
</dbReference>
<evidence type="ECO:0000313" key="14">
    <source>
        <dbReference type="Proteomes" id="UP000789831"/>
    </source>
</evidence>
<dbReference type="SUPFAM" id="SSF57850">
    <property type="entry name" value="RING/U-box"/>
    <property type="match status" value="1"/>
</dbReference>
<dbReference type="PROSITE" id="PS00518">
    <property type="entry name" value="ZF_RING_1"/>
    <property type="match status" value="1"/>
</dbReference>
<evidence type="ECO:0000256" key="9">
    <source>
        <dbReference type="PROSITE-ProRule" id="PRU00175"/>
    </source>
</evidence>
<dbReference type="InterPro" id="IPR014001">
    <property type="entry name" value="Helicase_ATP-bd"/>
</dbReference>
<reference evidence="13" key="1">
    <citation type="submission" date="2021-06" db="EMBL/GenBank/DDBJ databases">
        <authorList>
            <person name="Kallberg Y."/>
            <person name="Tangrot J."/>
            <person name="Rosling A."/>
        </authorList>
    </citation>
    <scope>NUCLEOTIDE SEQUENCE</scope>
    <source>
        <strain evidence="13">MT106</strain>
    </source>
</reference>
<feature type="domain" description="Helicase ATP-binding" evidence="11">
    <location>
        <begin position="401"/>
        <end position="565"/>
    </location>
</feature>
<dbReference type="InterPro" id="IPR017907">
    <property type="entry name" value="Znf_RING_CS"/>
</dbReference>
<dbReference type="InterPro" id="IPR001841">
    <property type="entry name" value="Znf_RING"/>
</dbReference>
<evidence type="ECO:0000256" key="5">
    <source>
        <dbReference type="ARBA" id="ARBA00022801"/>
    </source>
</evidence>
<evidence type="ECO:0000256" key="3">
    <source>
        <dbReference type="ARBA" id="ARBA00022741"/>
    </source>
</evidence>
<dbReference type="Pfam" id="PF00097">
    <property type="entry name" value="zf-C3HC4"/>
    <property type="match status" value="1"/>
</dbReference>
<dbReference type="PANTHER" id="PTHR45626">
    <property type="entry name" value="TRANSCRIPTION TERMINATION FACTOR 2-RELATED"/>
    <property type="match status" value="1"/>
</dbReference>
<sequence>MPPEELNTHKRAFLESSFHEDSRKRTRLTVTDSDPSNLNTLIIATPPATNPLSYETNNYFYPKETFTPIQNYTLFPPTTDSNPFLTVNENYNDFQQQDANEIECFSEDNVEVVDLYTEKKRLQELEDAQLARNLQLMFDSESTNDEQLRRDEELARQLAAEINGNANGASFSSDVTASSSTATTYTTTTSATASTSDPVIPMSTDNSFIGNQQNTDFSYFDNTNHHFQQYQPPSQHHSYLPNISTLETDLSSFSISDIDPTQNPPQEITDLTQNDVEQVSLDADWMFNSLTTGLPLPPLYAEMHKLNEETTLSQNIGATLNKIDVEGEIEFENNNRLELYEGIIQKPPSTKKSQEERFRALLEDINTDLDTLTPQDRTGTPDNLIPTLMEHQVIGLTWLIKKEESTNHGGILADDMGLGKTIQSLALILARPSTVNLRKPTLVVTPVSLMYQWANEFETKTRGLSVFVHHSKNKISSSRQCQKYDVIITSYHTIAGEFEARIAPITGAKWHRIILDEAQSIKNQRTKAAKACCQLDATYRWCLSGTPIQNNIEELYSLIKFLRIEPYCDWNEFRKDFVKSNSQIVVMKRLQVVLKSILLRRNKNAKINGKPIIMLPARHVHLTNTYFSPEEREFYYSLEKRSRLTFNRFLKEGSVMKNYSNILQLLLRLRQACCHPFLIQDRNVVEGEDGENNKDTFETIFEKMNQDVINRLKDQDLEQKECPICYDSAVDLSILVLCGHSYCRECLHGLFEVGPGTKSCPECRGKFTMTEVLPYSQLKKKLNISSDDDSDDSKIERTINLLKDFRRNSPGDKTIIFSQFTRLLDLVEYTLRDNGFKFTRYDGKLNTNERTEALKTFEERQDINVILVSLKCGGVGLNLTTANRVIMLDPWWNPAMENQAIDRVHRIGQEKDVEVHRIIIPNTIEQRILDLQDKKQQLASQVLGEGGSAQIGRLGLQDLMYLFRG</sequence>
<protein>
    <submittedName>
        <fullName evidence="13">3442_t:CDS:1</fullName>
    </submittedName>
</protein>
<dbReference type="InterPro" id="IPR050628">
    <property type="entry name" value="SNF2_RAD54_helicase_TF"/>
</dbReference>
<dbReference type="Gene3D" id="3.30.40.10">
    <property type="entry name" value="Zinc/RING finger domain, C3HC4 (zinc finger)"/>
    <property type="match status" value="1"/>
</dbReference>
<keyword evidence="5" id="KW-0378">Hydrolase</keyword>
<keyword evidence="7" id="KW-0862">Zinc</keyword>
<evidence type="ECO:0000256" key="7">
    <source>
        <dbReference type="ARBA" id="ARBA00022833"/>
    </source>
</evidence>
<dbReference type="GO" id="GO:0008094">
    <property type="term" value="F:ATP-dependent activity, acting on DNA"/>
    <property type="evidence" value="ECO:0007669"/>
    <property type="project" value="TreeGrafter"/>
</dbReference>
<dbReference type="InterPro" id="IPR038718">
    <property type="entry name" value="SNF2-like_sf"/>
</dbReference>
<evidence type="ECO:0000259" key="11">
    <source>
        <dbReference type="PROSITE" id="PS51192"/>
    </source>
</evidence>
<keyword evidence="14" id="KW-1185">Reference proteome</keyword>
<proteinExistence type="inferred from homology"/>
<evidence type="ECO:0000256" key="1">
    <source>
        <dbReference type="ARBA" id="ARBA00007025"/>
    </source>
</evidence>
<evidence type="ECO:0000259" key="10">
    <source>
        <dbReference type="PROSITE" id="PS50089"/>
    </source>
</evidence>
<keyword evidence="2" id="KW-0479">Metal-binding</keyword>
<comment type="caution">
    <text evidence="13">The sequence shown here is derived from an EMBL/GenBank/DDBJ whole genome shotgun (WGS) entry which is preliminary data.</text>
</comment>
<feature type="domain" description="Helicase C-terminal" evidence="12">
    <location>
        <begin position="794"/>
        <end position="960"/>
    </location>
</feature>
<dbReference type="Gene3D" id="3.40.50.10810">
    <property type="entry name" value="Tandem AAA-ATPase domain"/>
    <property type="match status" value="1"/>
</dbReference>
<dbReference type="InterPro" id="IPR001650">
    <property type="entry name" value="Helicase_C-like"/>
</dbReference>
<organism evidence="13 14">
    <name type="scientific">Ambispora gerdemannii</name>
    <dbReference type="NCBI Taxonomy" id="144530"/>
    <lineage>
        <taxon>Eukaryota</taxon>
        <taxon>Fungi</taxon>
        <taxon>Fungi incertae sedis</taxon>
        <taxon>Mucoromycota</taxon>
        <taxon>Glomeromycotina</taxon>
        <taxon>Glomeromycetes</taxon>
        <taxon>Archaeosporales</taxon>
        <taxon>Ambisporaceae</taxon>
        <taxon>Ambispora</taxon>
    </lineage>
</organism>
<dbReference type="SMART" id="SM00184">
    <property type="entry name" value="RING"/>
    <property type="match status" value="1"/>
</dbReference>
<dbReference type="GO" id="GO:0004386">
    <property type="term" value="F:helicase activity"/>
    <property type="evidence" value="ECO:0007669"/>
    <property type="project" value="UniProtKB-KW"/>
</dbReference>
<dbReference type="Pfam" id="PF00176">
    <property type="entry name" value="SNF2-rel_dom"/>
    <property type="match status" value="1"/>
</dbReference>
<dbReference type="GO" id="GO:0005737">
    <property type="term" value="C:cytoplasm"/>
    <property type="evidence" value="ECO:0007669"/>
    <property type="project" value="TreeGrafter"/>
</dbReference>
<gene>
    <name evidence="13" type="ORF">AGERDE_LOCUS767</name>
</gene>
<dbReference type="InterPro" id="IPR013083">
    <property type="entry name" value="Znf_RING/FYVE/PHD"/>
</dbReference>
<name>A0A9N8YPG0_9GLOM</name>
<dbReference type="Gene3D" id="3.40.50.300">
    <property type="entry name" value="P-loop containing nucleotide triphosphate hydrolases"/>
    <property type="match status" value="1"/>
</dbReference>
<dbReference type="SMART" id="SM00487">
    <property type="entry name" value="DEXDc"/>
    <property type="match status" value="1"/>
</dbReference>
<dbReference type="GO" id="GO:0005524">
    <property type="term" value="F:ATP binding"/>
    <property type="evidence" value="ECO:0007669"/>
    <property type="project" value="UniProtKB-KW"/>
</dbReference>
<keyword evidence="8" id="KW-0067">ATP-binding</keyword>
<dbReference type="PANTHER" id="PTHR45626:SF16">
    <property type="entry name" value="ATP-DEPENDENT HELICASE ULS1"/>
    <property type="match status" value="1"/>
</dbReference>
<dbReference type="OrthoDB" id="448448at2759"/>
<dbReference type="Pfam" id="PF00271">
    <property type="entry name" value="Helicase_C"/>
    <property type="match status" value="1"/>
</dbReference>
<evidence type="ECO:0000256" key="4">
    <source>
        <dbReference type="ARBA" id="ARBA00022771"/>
    </source>
</evidence>
<feature type="domain" description="RING-type" evidence="10">
    <location>
        <begin position="722"/>
        <end position="764"/>
    </location>
</feature>
<evidence type="ECO:0000259" key="12">
    <source>
        <dbReference type="PROSITE" id="PS51194"/>
    </source>
</evidence>
<dbReference type="PROSITE" id="PS50089">
    <property type="entry name" value="ZF_RING_2"/>
    <property type="match status" value="1"/>
</dbReference>
<dbReference type="SMART" id="SM00490">
    <property type="entry name" value="HELICc"/>
    <property type="match status" value="1"/>
</dbReference>
<evidence type="ECO:0000256" key="8">
    <source>
        <dbReference type="ARBA" id="ARBA00022840"/>
    </source>
</evidence>
<dbReference type="CDD" id="cd18793">
    <property type="entry name" value="SF2_C_SNF"/>
    <property type="match status" value="1"/>
</dbReference>
<comment type="similarity">
    <text evidence="1">Belongs to the SNF2/RAD54 helicase family.</text>
</comment>